<evidence type="ECO:0000313" key="1">
    <source>
        <dbReference type="EMBL" id="KAK1132667.1"/>
    </source>
</evidence>
<reference evidence="1" key="1">
    <citation type="submission" date="2021-10" db="EMBL/GenBank/DDBJ databases">
        <title>Melipona bicolor Genome sequencing and assembly.</title>
        <authorList>
            <person name="Araujo N.S."/>
            <person name="Arias M.C."/>
        </authorList>
    </citation>
    <scope>NUCLEOTIDE SEQUENCE</scope>
    <source>
        <strain evidence="1">USP_2M_L1-L4_2017</strain>
        <tissue evidence="1">Whole body</tissue>
    </source>
</reference>
<accession>A0AA40G7R3</accession>
<protein>
    <submittedName>
        <fullName evidence="1">Uncharacterized protein</fullName>
    </submittedName>
</protein>
<keyword evidence="2" id="KW-1185">Reference proteome</keyword>
<dbReference type="EMBL" id="JAHYIQ010000004">
    <property type="protein sequence ID" value="KAK1132667.1"/>
    <property type="molecule type" value="Genomic_DNA"/>
</dbReference>
<dbReference type="AlphaFoldDB" id="A0AA40G7R3"/>
<comment type="caution">
    <text evidence="1">The sequence shown here is derived from an EMBL/GenBank/DDBJ whole genome shotgun (WGS) entry which is preliminary data.</text>
</comment>
<gene>
    <name evidence="1" type="ORF">K0M31_014052</name>
</gene>
<sequence length="138" mass="15340">MAPPDCWKIYWIRCRPVLCSGHFLTQSTRESFLSVCRKIRGTRDNVRGLVKVSQVGRKGCATRIAGWDTVKRIESVDGLSAANICPEKSDPPIRRCVAVSMARNESKQSVTPVIQIDDLPSYLSAVLSALNLRSLDYS</sequence>
<dbReference type="Proteomes" id="UP001177670">
    <property type="component" value="Unassembled WGS sequence"/>
</dbReference>
<organism evidence="1 2">
    <name type="scientific">Melipona bicolor</name>
    <dbReference type="NCBI Taxonomy" id="60889"/>
    <lineage>
        <taxon>Eukaryota</taxon>
        <taxon>Metazoa</taxon>
        <taxon>Ecdysozoa</taxon>
        <taxon>Arthropoda</taxon>
        <taxon>Hexapoda</taxon>
        <taxon>Insecta</taxon>
        <taxon>Pterygota</taxon>
        <taxon>Neoptera</taxon>
        <taxon>Endopterygota</taxon>
        <taxon>Hymenoptera</taxon>
        <taxon>Apocrita</taxon>
        <taxon>Aculeata</taxon>
        <taxon>Apoidea</taxon>
        <taxon>Anthophila</taxon>
        <taxon>Apidae</taxon>
        <taxon>Melipona</taxon>
    </lineage>
</organism>
<evidence type="ECO:0000313" key="2">
    <source>
        <dbReference type="Proteomes" id="UP001177670"/>
    </source>
</evidence>
<proteinExistence type="predicted"/>
<name>A0AA40G7R3_9HYME</name>